<organism evidence="1 2">
    <name type="scientific">Populus alba x Populus x berolinensis</name>
    <dbReference type="NCBI Taxonomy" id="444605"/>
    <lineage>
        <taxon>Eukaryota</taxon>
        <taxon>Viridiplantae</taxon>
        <taxon>Streptophyta</taxon>
        <taxon>Embryophyta</taxon>
        <taxon>Tracheophyta</taxon>
        <taxon>Spermatophyta</taxon>
        <taxon>Magnoliopsida</taxon>
        <taxon>eudicotyledons</taxon>
        <taxon>Gunneridae</taxon>
        <taxon>Pentapetalae</taxon>
        <taxon>rosids</taxon>
        <taxon>fabids</taxon>
        <taxon>Malpighiales</taxon>
        <taxon>Salicaceae</taxon>
        <taxon>Saliceae</taxon>
        <taxon>Populus</taxon>
    </lineage>
</organism>
<dbReference type="EMBL" id="JAQIZT010000001">
    <property type="protein sequence ID" value="KAJ7014548.1"/>
    <property type="molecule type" value="Genomic_DNA"/>
</dbReference>
<protein>
    <submittedName>
        <fullName evidence="1">Uncharacterized protein</fullName>
    </submittedName>
</protein>
<gene>
    <name evidence="1" type="ORF">NC653_003996</name>
</gene>
<evidence type="ECO:0000313" key="2">
    <source>
        <dbReference type="Proteomes" id="UP001164929"/>
    </source>
</evidence>
<name>A0AAD6RSW7_9ROSI</name>
<evidence type="ECO:0000313" key="1">
    <source>
        <dbReference type="EMBL" id="KAJ7014548.1"/>
    </source>
</evidence>
<sequence length="105" mass="11625">MAFVESLSKGLPLFLFSISLPKEVGLNSCHKMKPQAAQWEAVHHPAEPPQKDDRIQSIVTCDCTFENNTVCHVISFKLKGFNLTGVLPVEFRNLTQAARNGSTGR</sequence>
<dbReference type="AlphaFoldDB" id="A0AAD6RSW7"/>
<comment type="caution">
    <text evidence="1">The sequence shown here is derived from an EMBL/GenBank/DDBJ whole genome shotgun (WGS) entry which is preliminary data.</text>
</comment>
<reference evidence="1 2" key="1">
    <citation type="journal article" date="2023" name="Mol. Ecol. Resour.">
        <title>Chromosome-level genome assembly of a triploid poplar Populus alba 'Berolinensis'.</title>
        <authorList>
            <person name="Chen S."/>
            <person name="Yu Y."/>
            <person name="Wang X."/>
            <person name="Wang S."/>
            <person name="Zhang T."/>
            <person name="Zhou Y."/>
            <person name="He R."/>
            <person name="Meng N."/>
            <person name="Wang Y."/>
            <person name="Liu W."/>
            <person name="Liu Z."/>
            <person name="Liu J."/>
            <person name="Guo Q."/>
            <person name="Huang H."/>
            <person name="Sederoff R.R."/>
            <person name="Wang G."/>
            <person name="Qu G."/>
            <person name="Chen S."/>
        </authorList>
    </citation>
    <scope>NUCLEOTIDE SEQUENCE [LARGE SCALE GENOMIC DNA]</scope>
    <source>
        <strain evidence="1">SC-2020</strain>
    </source>
</reference>
<keyword evidence="2" id="KW-1185">Reference proteome</keyword>
<accession>A0AAD6RSW7</accession>
<dbReference type="Proteomes" id="UP001164929">
    <property type="component" value="Chromosome 1"/>
</dbReference>
<proteinExistence type="predicted"/>